<dbReference type="Gene3D" id="1.10.10.10">
    <property type="entry name" value="Winged helix-like DNA-binding domain superfamily/Winged helix DNA-binding domain"/>
    <property type="match status" value="1"/>
</dbReference>
<evidence type="ECO:0000256" key="3">
    <source>
        <dbReference type="ARBA" id="ARBA00023015"/>
    </source>
</evidence>
<comment type="caution">
    <text evidence="8">The sequence shown here is derived from an EMBL/GenBank/DDBJ whole genome shotgun (WGS) entry which is preliminary data.</text>
</comment>
<keyword evidence="5" id="KW-0804">Transcription</keyword>
<sequence length="258" mass="28643">MNSGILGPLLLSDTEENLVPSAPKPRQLLAFLMLHTPQMVRASDCITELWGSTPPKSAMSTLQTYVLHIRQALRGPRRDRSHLLLTRNQGYQLTLETTDFDRFRFTELTRLGHLATAAGNHRTASEMFTLALAQWRGPALSDVSAGPLSSPHLAELAETRQGVLEQRIEADLALGKHRELVDELSDLAARHPTHENVHAQLMVALYRSGERKRAGDVFQGLRRALGDTLGIEPVPRMRRLYQAVLVGSSALDAPVVRR</sequence>
<evidence type="ECO:0000256" key="6">
    <source>
        <dbReference type="PROSITE-ProRule" id="PRU01091"/>
    </source>
</evidence>
<dbReference type="SMART" id="SM00862">
    <property type="entry name" value="Trans_reg_C"/>
    <property type="match status" value="1"/>
</dbReference>
<dbReference type="InterPro" id="IPR011990">
    <property type="entry name" value="TPR-like_helical_dom_sf"/>
</dbReference>
<evidence type="ECO:0000313" key="9">
    <source>
        <dbReference type="Proteomes" id="UP000325849"/>
    </source>
</evidence>
<proteinExistence type="inferred from homology"/>
<dbReference type="InterPro" id="IPR005158">
    <property type="entry name" value="BTAD"/>
</dbReference>
<dbReference type="PANTHER" id="PTHR35807">
    <property type="entry name" value="TRANSCRIPTIONAL REGULATOR REDD-RELATED"/>
    <property type="match status" value="1"/>
</dbReference>
<reference evidence="8 9" key="1">
    <citation type="submission" date="2019-07" db="EMBL/GenBank/DDBJ databases">
        <title>New species of Amycolatopsis and Streptomyces.</title>
        <authorList>
            <person name="Duangmal K."/>
            <person name="Teo W.F.A."/>
            <person name="Lipun K."/>
        </authorList>
    </citation>
    <scope>NUCLEOTIDE SEQUENCE [LARGE SCALE GENOMIC DNA]</scope>
    <source>
        <strain evidence="8 9">NBRC 109810</strain>
    </source>
</reference>
<organism evidence="8 9">
    <name type="scientific">Streptomyces adustus</name>
    <dbReference type="NCBI Taxonomy" id="1609272"/>
    <lineage>
        <taxon>Bacteria</taxon>
        <taxon>Bacillati</taxon>
        <taxon>Actinomycetota</taxon>
        <taxon>Actinomycetes</taxon>
        <taxon>Kitasatosporales</taxon>
        <taxon>Streptomycetaceae</taxon>
        <taxon>Streptomyces</taxon>
    </lineage>
</organism>
<keyword evidence="9" id="KW-1185">Reference proteome</keyword>
<dbReference type="PROSITE" id="PS51755">
    <property type="entry name" value="OMPR_PHOB"/>
    <property type="match status" value="1"/>
</dbReference>
<dbReference type="PANTHER" id="PTHR35807:SF1">
    <property type="entry name" value="TRANSCRIPTIONAL REGULATOR REDD"/>
    <property type="match status" value="1"/>
</dbReference>
<dbReference type="InterPro" id="IPR036388">
    <property type="entry name" value="WH-like_DNA-bd_sf"/>
</dbReference>
<dbReference type="Proteomes" id="UP000325849">
    <property type="component" value="Unassembled WGS sequence"/>
</dbReference>
<dbReference type="OrthoDB" id="4336084at2"/>
<dbReference type="GO" id="GO:0000160">
    <property type="term" value="P:phosphorelay signal transduction system"/>
    <property type="evidence" value="ECO:0007669"/>
    <property type="project" value="UniProtKB-KW"/>
</dbReference>
<comment type="similarity">
    <text evidence="1">Belongs to the AfsR/DnrI/RedD regulatory family.</text>
</comment>
<keyword evidence="4 6" id="KW-0238">DNA-binding</keyword>
<evidence type="ECO:0000256" key="2">
    <source>
        <dbReference type="ARBA" id="ARBA00023012"/>
    </source>
</evidence>
<evidence type="ECO:0000256" key="4">
    <source>
        <dbReference type="ARBA" id="ARBA00023125"/>
    </source>
</evidence>
<dbReference type="Gene3D" id="1.25.40.10">
    <property type="entry name" value="Tetratricopeptide repeat domain"/>
    <property type="match status" value="1"/>
</dbReference>
<evidence type="ECO:0000259" key="7">
    <source>
        <dbReference type="PROSITE" id="PS51755"/>
    </source>
</evidence>
<dbReference type="AlphaFoldDB" id="A0A5N8V4J0"/>
<protein>
    <submittedName>
        <fullName evidence="8">AfsR/SARP family transcriptional regulator</fullName>
    </submittedName>
</protein>
<dbReference type="EMBL" id="VJZD01000001">
    <property type="protein sequence ID" value="MPY29786.1"/>
    <property type="molecule type" value="Genomic_DNA"/>
</dbReference>
<evidence type="ECO:0000256" key="5">
    <source>
        <dbReference type="ARBA" id="ARBA00023163"/>
    </source>
</evidence>
<dbReference type="SUPFAM" id="SSF48452">
    <property type="entry name" value="TPR-like"/>
    <property type="match status" value="1"/>
</dbReference>
<evidence type="ECO:0000256" key="1">
    <source>
        <dbReference type="ARBA" id="ARBA00005820"/>
    </source>
</evidence>
<dbReference type="SMART" id="SM01043">
    <property type="entry name" value="BTAD"/>
    <property type="match status" value="1"/>
</dbReference>
<dbReference type="InterPro" id="IPR051677">
    <property type="entry name" value="AfsR-DnrI-RedD_regulator"/>
</dbReference>
<dbReference type="Pfam" id="PF00486">
    <property type="entry name" value="Trans_reg_C"/>
    <property type="match status" value="1"/>
</dbReference>
<dbReference type="InterPro" id="IPR016032">
    <property type="entry name" value="Sig_transdc_resp-reg_C-effctor"/>
</dbReference>
<dbReference type="SUPFAM" id="SSF46894">
    <property type="entry name" value="C-terminal effector domain of the bipartite response regulators"/>
    <property type="match status" value="1"/>
</dbReference>
<dbReference type="GO" id="GO:0003677">
    <property type="term" value="F:DNA binding"/>
    <property type="evidence" value="ECO:0007669"/>
    <property type="project" value="UniProtKB-UniRule"/>
</dbReference>
<gene>
    <name evidence="8" type="ORF">FNH09_00040</name>
</gene>
<dbReference type="InterPro" id="IPR001867">
    <property type="entry name" value="OmpR/PhoB-type_DNA-bd"/>
</dbReference>
<keyword evidence="3" id="KW-0805">Transcription regulation</keyword>
<accession>A0A5N8V4J0</accession>
<dbReference type="Pfam" id="PF03704">
    <property type="entry name" value="BTAD"/>
    <property type="match status" value="1"/>
</dbReference>
<feature type="domain" description="OmpR/PhoB-type" evidence="7">
    <location>
        <begin position="1"/>
        <end position="95"/>
    </location>
</feature>
<name>A0A5N8V4J0_9ACTN</name>
<dbReference type="RefSeq" id="WP_152883711.1">
    <property type="nucleotide sequence ID" value="NZ_JBHJTU010000009.1"/>
</dbReference>
<feature type="DNA-binding region" description="OmpR/PhoB-type" evidence="6">
    <location>
        <begin position="1"/>
        <end position="95"/>
    </location>
</feature>
<keyword evidence="2" id="KW-0902">Two-component regulatory system</keyword>
<dbReference type="GO" id="GO:0006355">
    <property type="term" value="P:regulation of DNA-templated transcription"/>
    <property type="evidence" value="ECO:0007669"/>
    <property type="project" value="InterPro"/>
</dbReference>
<evidence type="ECO:0000313" key="8">
    <source>
        <dbReference type="EMBL" id="MPY29786.1"/>
    </source>
</evidence>
<dbReference type="CDD" id="cd15831">
    <property type="entry name" value="BTAD"/>
    <property type="match status" value="1"/>
</dbReference>